<evidence type="ECO:0000313" key="1">
    <source>
        <dbReference type="EMBL" id="AOJ07993.1"/>
    </source>
</evidence>
<proteinExistence type="predicted"/>
<sequence>MQHLRIGISIDTRTQDIWQNGLYQNAVILAAACLRLSFVDFVELIDVAPHAEATTLETSVAGELRIMPAREACHTVDVIIELSGVFERSWLELMRARGKKLVLYQARQPYAQLAEPAIFGRRGENRWGIQFDEIWMPGVVWDSAFAPMLRTAHRCDVFDVPFIWHPEFVDQRAERLRNHGLRYGSLSDSDAVGHGVAARVAVFESNESVVRSCIVPMLICDAAYRRDRTAVRHMHVLNTQHMKDHPTMLHFAASLDIVKDGAASFHGVHDVVSFMPQFADFVVAHEWRSGPNYTVLDLLYGGYPLIHNAEWMRQAGYYYPDADIEEGARLVGRAIAHHAEFVGDYEFHSRSIFTAVDPFRRDNLDAYAERLKRLCASSRALGYR</sequence>
<protein>
    <recommendedName>
        <fullName evidence="3">DUF2827 domain-containing protein</fullName>
    </recommendedName>
</protein>
<evidence type="ECO:0000313" key="2">
    <source>
        <dbReference type="Proteomes" id="UP000067711"/>
    </source>
</evidence>
<dbReference type="Proteomes" id="UP000067711">
    <property type="component" value="Chromosome 2"/>
</dbReference>
<dbReference type="EMBL" id="CP013388">
    <property type="protein sequence ID" value="AOJ07993.1"/>
    <property type="molecule type" value="Genomic_DNA"/>
</dbReference>
<dbReference type="InterPro" id="IPR021234">
    <property type="entry name" value="DUF2827"/>
</dbReference>
<dbReference type="Pfam" id="PF10933">
    <property type="entry name" value="DUF2827"/>
    <property type="match status" value="1"/>
</dbReference>
<dbReference type="PROSITE" id="PS51257">
    <property type="entry name" value="PROKAR_LIPOPROTEIN"/>
    <property type="match status" value="1"/>
</dbReference>
<evidence type="ECO:0008006" key="3">
    <source>
        <dbReference type="Google" id="ProtNLM"/>
    </source>
</evidence>
<organism evidence="1 2">
    <name type="scientific">Burkholderia mayonis</name>
    <dbReference type="NCBI Taxonomy" id="1385591"/>
    <lineage>
        <taxon>Bacteria</taxon>
        <taxon>Pseudomonadati</taxon>
        <taxon>Pseudomonadota</taxon>
        <taxon>Betaproteobacteria</taxon>
        <taxon>Burkholderiales</taxon>
        <taxon>Burkholderiaceae</taxon>
        <taxon>Burkholderia</taxon>
        <taxon>pseudomallei group</taxon>
    </lineage>
</organism>
<reference evidence="1 2" key="1">
    <citation type="submission" date="2015-12" db="EMBL/GenBank/DDBJ databases">
        <title>Diversity of Burkholderia near neighbor genomes.</title>
        <authorList>
            <person name="Sahl J."/>
            <person name="Wagner D."/>
            <person name="Keim P."/>
        </authorList>
    </citation>
    <scope>NUCLEOTIDE SEQUENCE [LARGE SCALE GENOMIC DNA]</scope>
    <source>
        <strain evidence="1 2">BDU8</strain>
    </source>
</reference>
<accession>A0A1B4FWC6</accession>
<name>A0A1B4FWC6_9BURK</name>
<dbReference type="AlphaFoldDB" id="A0A1B4FWC6"/>
<gene>
    <name evidence="1" type="ORF">WS71_00235</name>
</gene>